<comment type="caution">
    <text evidence="2">The sequence shown here is derived from an EMBL/GenBank/DDBJ whole genome shotgun (WGS) entry which is preliminary data.</text>
</comment>
<evidence type="ECO:0000256" key="1">
    <source>
        <dbReference type="SAM" id="MobiDB-lite"/>
    </source>
</evidence>
<dbReference type="Proteomes" id="UP000294555">
    <property type="component" value="Unassembled WGS sequence"/>
</dbReference>
<evidence type="ECO:0000313" key="3">
    <source>
        <dbReference type="Proteomes" id="UP000294555"/>
    </source>
</evidence>
<dbReference type="RefSeq" id="WP_132926641.1">
    <property type="nucleotide sequence ID" value="NZ_SJOI01000001.1"/>
</dbReference>
<accession>A0A4R1NGR0</accession>
<reference evidence="2 3" key="1">
    <citation type="submission" date="2019-02" db="EMBL/GenBank/DDBJ databases">
        <title>Investigation of anaerobic lignin degradation for improved lignocellulosic biofuels.</title>
        <authorList>
            <person name="Deangelis K."/>
        </authorList>
    </citation>
    <scope>NUCLEOTIDE SEQUENCE [LARGE SCALE GENOMIC DNA]</scope>
    <source>
        <strain evidence="2 3">159R</strain>
    </source>
</reference>
<dbReference type="AlphaFoldDB" id="A0A4R1NGR0"/>
<keyword evidence="3" id="KW-1185">Reference proteome</keyword>
<organism evidence="2 3">
    <name type="scientific">Sodalis ligni</name>
    <dbReference type="NCBI Taxonomy" id="2697027"/>
    <lineage>
        <taxon>Bacteria</taxon>
        <taxon>Pseudomonadati</taxon>
        <taxon>Pseudomonadota</taxon>
        <taxon>Gammaproteobacteria</taxon>
        <taxon>Enterobacterales</taxon>
        <taxon>Bruguierivoracaceae</taxon>
        <taxon>Sodalis</taxon>
    </lineage>
</organism>
<feature type="region of interest" description="Disordered" evidence="1">
    <location>
        <begin position="27"/>
        <end position="62"/>
    </location>
</feature>
<evidence type="ECO:0000313" key="2">
    <source>
        <dbReference type="EMBL" id="TCL06885.1"/>
    </source>
</evidence>
<gene>
    <name evidence="2" type="ORF">EZJ58_5182</name>
</gene>
<protein>
    <submittedName>
        <fullName evidence="2">Uncharacterized protein</fullName>
    </submittedName>
</protein>
<dbReference type="EMBL" id="SJOI01000001">
    <property type="protein sequence ID" value="TCL06885.1"/>
    <property type="molecule type" value="Genomic_DNA"/>
</dbReference>
<feature type="compositionally biased region" description="Basic and acidic residues" evidence="1">
    <location>
        <begin position="42"/>
        <end position="60"/>
    </location>
</feature>
<proteinExistence type="predicted"/>
<name>A0A4R1NGR0_9GAMM</name>
<sequence>MWSAIVTFISTIINFFLNRKKSEQQQTIETANEASRASADITRQDEQATEHDITESEKQTDTAIADLHCADSVRSKNRIAAEAINRANRPMR</sequence>